<evidence type="ECO:0008006" key="3">
    <source>
        <dbReference type="Google" id="ProtNLM"/>
    </source>
</evidence>
<dbReference type="Proteomes" id="UP000032749">
    <property type="component" value="Chromosome"/>
</dbReference>
<gene>
    <name evidence="1" type="ORF">OLEAN_C09480</name>
</gene>
<evidence type="ECO:0000313" key="1">
    <source>
        <dbReference type="EMBL" id="CCK75124.1"/>
    </source>
</evidence>
<dbReference type="STRING" id="698738.OLEAN_C09480"/>
<dbReference type="EMBL" id="FO203512">
    <property type="protein sequence ID" value="CCK75124.1"/>
    <property type="molecule type" value="Genomic_DNA"/>
</dbReference>
<dbReference type="AlphaFoldDB" id="R4YSL2"/>
<protein>
    <recommendedName>
        <fullName evidence="3">Knr4/Smi1-like domain-containing protein</fullName>
    </recommendedName>
</protein>
<sequence>MNLNDALALIASFSKKSSEVLTADENMLVDGKSLSTSLSEGSRKGLPVELIQYIDGVSPVEGLSLEGVGHPVELIKSADLAWQPKMFAELSAELPKWQDDWFLIAHEGGDPIIVKTSEQGENSPVYSAMQGMGDWEFALIADSIGQFLVCICAIQHALNFPGLGQPLDEDFNLAPAAANWLFPFLRQHANAHYDEWASVFENYL</sequence>
<accession>R4YSL2</accession>
<keyword evidence="2" id="KW-1185">Reference proteome</keyword>
<organism evidence="1 2">
    <name type="scientific">Oleispira antarctica RB-8</name>
    <dbReference type="NCBI Taxonomy" id="698738"/>
    <lineage>
        <taxon>Bacteria</taxon>
        <taxon>Pseudomonadati</taxon>
        <taxon>Pseudomonadota</taxon>
        <taxon>Gammaproteobacteria</taxon>
        <taxon>Oceanospirillales</taxon>
        <taxon>Oceanospirillaceae</taxon>
        <taxon>Oleispira</taxon>
    </lineage>
</organism>
<dbReference type="OrthoDB" id="8444591at2"/>
<name>R4YSL2_OLEAN</name>
<evidence type="ECO:0000313" key="2">
    <source>
        <dbReference type="Proteomes" id="UP000032749"/>
    </source>
</evidence>
<dbReference type="HOGENOM" id="CLU_1342137_0_0_6"/>
<dbReference type="KEGG" id="oai:OLEAN_C09480"/>
<proteinExistence type="predicted"/>
<reference evidence="1 2" key="1">
    <citation type="journal article" date="2013" name="Nat. Commun.">
        <title>Genome sequence and functional genomic analysis of the oil-degrading bacterium Oleispira antarctica.</title>
        <authorList>
            <person name="Kube M."/>
            <person name="Chernikova T.N."/>
            <person name="Al-Ramahi Y."/>
            <person name="Beloqui A."/>
            <person name="Lopez-Cortez N."/>
            <person name="Guazzaroni M.E."/>
            <person name="Heipieper H.J."/>
            <person name="Klages S."/>
            <person name="Kotsyurbenko O.R."/>
            <person name="Langer I."/>
            <person name="Nechitaylo T.Y."/>
            <person name="Lunsdorf H."/>
            <person name="Fernandez M."/>
            <person name="Juarez S."/>
            <person name="Ciordia S."/>
            <person name="Singer A."/>
            <person name="Kagan O."/>
            <person name="Egorova O."/>
            <person name="Petit P.A."/>
            <person name="Stogios P."/>
            <person name="Kim Y."/>
            <person name="Tchigvintsev A."/>
            <person name="Flick R."/>
            <person name="Denaro R."/>
            <person name="Genovese M."/>
            <person name="Albar J.P."/>
            <person name="Reva O.N."/>
            <person name="Martinez-Gomariz M."/>
            <person name="Tran H."/>
            <person name="Ferrer M."/>
            <person name="Savchenko A."/>
            <person name="Yakunin A.F."/>
            <person name="Yakimov M.M."/>
            <person name="Golyshina O.V."/>
            <person name="Reinhardt R."/>
            <person name="Golyshin P.N."/>
        </authorList>
    </citation>
    <scope>NUCLEOTIDE SEQUENCE [LARGE SCALE GENOMIC DNA]</scope>
</reference>